<reference evidence="7 8" key="1">
    <citation type="journal article" date="2016" name="Genome Biol. Evol.">
        <title>Divergent and convergent evolution of fungal pathogenicity.</title>
        <authorList>
            <person name="Shang Y."/>
            <person name="Xiao G."/>
            <person name="Zheng P."/>
            <person name="Cen K."/>
            <person name="Zhan S."/>
            <person name="Wang C."/>
        </authorList>
    </citation>
    <scope>NUCLEOTIDE SEQUENCE [LARGE SCALE GENOMIC DNA]</scope>
    <source>
        <strain evidence="7 8">RCEF 1005</strain>
    </source>
</reference>
<evidence type="ECO:0000256" key="1">
    <source>
        <dbReference type="ARBA" id="ARBA00004167"/>
    </source>
</evidence>
<keyword evidence="3 6" id="KW-1133">Transmembrane helix</keyword>
<accession>A0A168FQV0</accession>
<dbReference type="STRING" id="1081108.A0A168FQV0"/>
<sequence length="493" mass="51589">MTSVSVTTLLGANKQPDPTQIYGVLFLNGSPVPWPENLTSISISNLPAITSIQAIGKPIYGPNTAITATSILGQLYSGGAPVPWPAASQGVVAGSISAGSATTASTTTASTPTASTPSTPSTQTATTPNTSATSGTTTTATTNTKTGTSKVPTSTSSTSPPVSSHSTGISTGATAGIAIGCALVGLAIGLLVAFCLFRRKEKRNGLQGNGVLPREFEAYPSDKGTPVHDIQLNQFLLEATPDRDIAQETQSIGALIDQHVESYYHTHPVTVDTRALASVLTQLGFPLTTNSTSLDAQSAAALCLDTRSRRVGLRHVLMRVLFSSIDMHSPHGPSMLPAPAASFLQAIPPAENDRFGDPQANTLALRKWRNLSAFLLHPARSQRTSLPLGDAAVAMQAQELASSLNSFLRFFVDQQLQQQQVGHLQAIIEECAKLGYMLFSHPSDWEFICEAGGPTRGVVVEAGLCKLGGRDGAPTPSPQRLLEPVVVSSQSSR</sequence>
<keyword evidence="4 6" id="KW-0472">Membrane</keyword>
<dbReference type="PANTHER" id="PTHR15549">
    <property type="entry name" value="PAIRED IMMUNOGLOBULIN-LIKE TYPE 2 RECEPTOR"/>
    <property type="match status" value="1"/>
</dbReference>
<evidence type="ECO:0000256" key="4">
    <source>
        <dbReference type="ARBA" id="ARBA00023136"/>
    </source>
</evidence>
<dbReference type="AlphaFoldDB" id="A0A168FQV0"/>
<evidence type="ECO:0000313" key="8">
    <source>
        <dbReference type="Proteomes" id="UP000076881"/>
    </source>
</evidence>
<organism evidence="7 8">
    <name type="scientific">Akanthomyces lecanii RCEF 1005</name>
    <dbReference type="NCBI Taxonomy" id="1081108"/>
    <lineage>
        <taxon>Eukaryota</taxon>
        <taxon>Fungi</taxon>
        <taxon>Dikarya</taxon>
        <taxon>Ascomycota</taxon>
        <taxon>Pezizomycotina</taxon>
        <taxon>Sordariomycetes</taxon>
        <taxon>Hypocreomycetidae</taxon>
        <taxon>Hypocreales</taxon>
        <taxon>Cordycipitaceae</taxon>
        <taxon>Akanthomyces</taxon>
        <taxon>Cordyceps confragosa</taxon>
    </lineage>
</organism>
<dbReference type="InterPro" id="IPR051694">
    <property type="entry name" value="Immunoregulatory_rcpt-like"/>
</dbReference>
<evidence type="ECO:0000256" key="3">
    <source>
        <dbReference type="ARBA" id="ARBA00022989"/>
    </source>
</evidence>
<proteinExistence type="predicted"/>
<evidence type="ECO:0000313" key="7">
    <source>
        <dbReference type="EMBL" id="OAA75506.1"/>
    </source>
</evidence>
<dbReference type="GO" id="GO:0016020">
    <property type="term" value="C:membrane"/>
    <property type="evidence" value="ECO:0007669"/>
    <property type="project" value="UniProtKB-SubCell"/>
</dbReference>
<keyword evidence="8" id="KW-1185">Reference proteome</keyword>
<comment type="caution">
    <text evidence="7">The sequence shown here is derived from an EMBL/GenBank/DDBJ whole genome shotgun (WGS) entry which is preliminary data.</text>
</comment>
<dbReference type="GO" id="GO:0071944">
    <property type="term" value="C:cell periphery"/>
    <property type="evidence" value="ECO:0007669"/>
    <property type="project" value="UniProtKB-ARBA"/>
</dbReference>
<keyword evidence="2 6" id="KW-0812">Transmembrane</keyword>
<evidence type="ECO:0000256" key="5">
    <source>
        <dbReference type="SAM" id="MobiDB-lite"/>
    </source>
</evidence>
<dbReference type="EMBL" id="AZHF01000005">
    <property type="protein sequence ID" value="OAA75506.1"/>
    <property type="molecule type" value="Genomic_DNA"/>
</dbReference>
<dbReference type="PANTHER" id="PTHR15549:SF30">
    <property type="entry name" value="MID2 DOMAIN-CONTAINING PROTEIN"/>
    <property type="match status" value="1"/>
</dbReference>
<feature type="region of interest" description="Disordered" evidence="5">
    <location>
        <begin position="103"/>
        <end position="168"/>
    </location>
</feature>
<dbReference type="OrthoDB" id="5421765at2759"/>
<evidence type="ECO:0000256" key="2">
    <source>
        <dbReference type="ARBA" id="ARBA00022692"/>
    </source>
</evidence>
<feature type="transmembrane region" description="Helical" evidence="6">
    <location>
        <begin position="173"/>
        <end position="197"/>
    </location>
</feature>
<feature type="region of interest" description="Disordered" evidence="5">
    <location>
        <begin position="470"/>
        <end position="493"/>
    </location>
</feature>
<protein>
    <submittedName>
        <fullName evidence="7">Uncharacterized protein</fullName>
    </submittedName>
</protein>
<dbReference type="Proteomes" id="UP000076881">
    <property type="component" value="Unassembled WGS sequence"/>
</dbReference>
<comment type="subcellular location">
    <subcellularLocation>
        <location evidence="1">Membrane</location>
        <topology evidence="1">Single-pass membrane protein</topology>
    </subcellularLocation>
</comment>
<evidence type="ECO:0000256" key="6">
    <source>
        <dbReference type="SAM" id="Phobius"/>
    </source>
</evidence>
<name>A0A168FQV0_CORDF</name>
<gene>
    <name evidence="7" type="ORF">LEL_07494</name>
</gene>